<proteinExistence type="inferred from homology"/>
<dbReference type="Gene3D" id="3.90.120.10">
    <property type="entry name" value="DNA Methylase, subunit A, domain 2"/>
    <property type="match status" value="1"/>
</dbReference>
<protein>
    <recommendedName>
        <fullName evidence="8">Cytosine-specific methyltransferase</fullName>
        <ecNumber evidence="8">2.1.1.37</ecNumber>
    </recommendedName>
</protein>
<dbReference type="GO" id="GO:0032259">
    <property type="term" value="P:methylation"/>
    <property type="evidence" value="ECO:0007669"/>
    <property type="project" value="UniProtKB-KW"/>
</dbReference>
<dbReference type="InterPro" id="IPR018117">
    <property type="entry name" value="C5_DNA_meth_AS"/>
</dbReference>
<gene>
    <name evidence="9" type="primary">ddeI</name>
    <name evidence="9" type="ORF">GCM10011402_38180</name>
</gene>
<dbReference type="NCBIfam" id="TIGR00675">
    <property type="entry name" value="dcm"/>
    <property type="match status" value="1"/>
</dbReference>
<dbReference type="GO" id="GO:0008168">
    <property type="term" value="F:methyltransferase activity"/>
    <property type="evidence" value="ECO:0007669"/>
    <property type="project" value="UniProtKB-KW"/>
</dbReference>
<dbReference type="Pfam" id="PF00145">
    <property type="entry name" value="DNA_methylase"/>
    <property type="match status" value="1"/>
</dbReference>
<evidence type="ECO:0000256" key="5">
    <source>
        <dbReference type="ARBA" id="ARBA00047422"/>
    </source>
</evidence>
<dbReference type="EMBL" id="BMIV01000043">
    <property type="protein sequence ID" value="GGF81922.1"/>
    <property type="molecule type" value="Genomic_DNA"/>
</dbReference>
<dbReference type="PANTHER" id="PTHR10629">
    <property type="entry name" value="CYTOSINE-SPECIFIC METHYLTRANSFERASE"/>
    <property type="match status" value="1"/>
</dbReference>
<dbReference type="InterPro" id="IPR001525">
    <property type="entry name" value="C5_MeTfrase"/>
</dbReference>
<keyword evidence="2 6" id="KW-0808">Transferase</keyword>
<evidence type="ECO:0000256" key="2">
    <source>
        <dbReference type="ARBA" id="ARBA00022679"/>
    </source>
</evidence>
<keyword evidence="10" id="KW-1185">Reference proteome</keyword>
<evidence type="ECO:0000256" key="1">
    <source>
        <dbReference type="ARBA" id="ARBA00022603"/>
    </source>
</evidence>
<keyword evidence="1 6" id="KW-0489">Methyltransferase</keyword>
<dbReference type="InterPro" id="IPR031303">
    <property type="entry name" value="C5_meth_CS"/>
</dbReference>
<dbReference type="RefSeq" id="WP_268236172.1">
    <property type="nucleotide sequence ID" value="NZ_BMIV01000043.1"/>
</dbReference>
<reference evidence="10" key="1">
    <citation type="journal article" date="2019" name="Int. J. Syst. Evol. Microbiol.">
        <title>The Global Catalogue of Microorganisms (GCM) 10K type strain sequencing project: providing services to taxonomists for standard genome sequencing and annotation.</title>
        <authorList>
            <consortium name="The Broad Institute Genomics Platform"/>
            <consortium name="The Broad Institute Genome Sequencing Center for Infectious Disease"/>
            <person name="Wu L."/>
            <person name="Ma J."/>
        </authorList>
    </citation>
    <scope>NUCLEOTIDE SEQUENCE [LARGE SCALE GENOMIC DNA]</scope>
    <source>
        <strain evidence="10">CGMCC 1.15419</strain>
    </source>
</reference>
<evidence type="ECO:0000256" key="6">
    <source>
        <dbReference type="PROSITE-ProRule" id="PRU01016"/>
    </source>
</evidence>
<feature type="active site" evidence="6">
    <location>
        <position position="79"/>
    </location>
</feature>
<name>A0ABQ1VMZ6_9RHOB</name>
<keyword evidence="3 6" id="KW-0949">S-adenosyl-L-methionine</keyword>
<dbReference type="EC" id="2.1.1.37" evidence="8"/>
<evidence type="ECO:0000256" key="7">
    <source>
        <dbReference type="RuleBase" id="RU000416"/>
    </source>
</evidence>
<evidence type="ECO:0000256" key="3">
    <source>
        <dbReference type="ARBA" id="ARBA00022691"/>
    </source>
</evidence>
<sequence>MTYRLIDLFAGAGGMTLGFTDPRFCGGFESVWALDIDASAVATHQSNFGPHAECGDIEEWLASNRPIPAADIVVGGPPCQGFSLLNKQRIGDQRRALWLPFLDVVKRSGASVFVIENVAELRASPEYDQIKSYARKMGFDIVSDVLLAADYGAPQTRRRTVIVGYLRNEISEVNFPPLPTHAAPNGQSNLPPWRTVRDAIGDLPKPIGTEIRKMRTPYNLHFGRTPTAKSLARYRAVPPGGNRFDLQRNAPEITPDCWIRKTSGGTDLFGRLWWDRPSVTIRTEFFKPEKGRYLHPDQDRPITHREAARLMGFPDDFIFQGTKVDIARQIGNAVPPPLAGAIGLCVRQLLDAAMKAAA</sequence>
<organism evidence="9 10">
    <name type="scientific">Paracoccus acridae</name>
    <dbReference type="NCBI Taxonomy" id="1795310"/>
    <lineage>
        <taxon>Bacteria</taxon>
        <taxon>Pseudomonadati</taxon>
        <taxon>Pseudomonadota</taxon>
        <taxon>Alphaproteobacteria</taxon>
        <taxon>Rhodobacterales</taxon>
        <taxon>Paracoccaceae</taxon>
        <taxon>Paracoccus</taxon>
    </lineage>
</organism>
<evidence type="ECO:0000256" key="4">
    <source>
        <dbReference type="ARBA" id="ARBA00022747"/>
    </source>
</evidence>
<evidence type="ECO:0000256" key="8">
    <source>
        <dbReference type="RuleBase" id="RU000417"/>
    </source>
</evidence>
<dbReference type="PANTHER" id="PTHR10629:SF52">
    <property type="entry name" value="DNA (CYTOSINE-5)-METHYLTRANSFERASE 1"/>
    <property type="match status" value="1"/>
</dbReference>
<dbReference type="PROSITE" id="PS00095">
    <property type="entry name" value="C5_MTASE_2"/>
    <property type="match status" value="1"/>
</dbReference>
<dbReference type="InterPro" id="IPR029063">
    <property type="entry name" value="SAM-dependent_MTases_sf"/>
</dbReference>
<comment type="similarity">
    <text evidence="6 7">Belongs to the class I-like SAM-binding methyltransferase superfamily. C5-methyltransferase family.</text>
</comment>
<dbReference type="SUPFAM" id="SSF53335">
    <property type="entry name" value="S-adenosyl-L-methionine-dependent methyltransferases"/>
    <property type="match status" value="1"/>
</dbReference>
<evidence type="ECO:0000313" key="9">
    <source>
        <dbReference type="EMBL" id="GGF81922.1"/>
    </source>
</evidence>
<dbReference type="PROSITE" id="PS00094">
    <property type="entry name" value="C5_MTASE_1"/>
    <property type="match status" value="1"/>
</dbReference>
<evidence type="ECO:0000313" key="10">
    <source>
        <dbReference type="Proteomes" id="UP000640509"/>
    </source>
</evidence>
<accession>A0ABQ1VMZ6</accession>
<comment type="caution">
    <text evidence="9">The sequence shown here is derived from an EMBL/GenBank/DDBJ whole genome shotgun (WGS) entry which is preliminary data.</text>
</comment>
<dbReference type="PRINTS" id="PR00105">
    <property type="entry name" value="C5METTRFRASE"/>
</dbReference>
<dbReference type="PROSITE" id="PS51679">
    <property type="entry name" value="SAM_MT_C5"/>
    <property type="match status" value="1"/>
</dbReference>
<comment type="catalytic activity">
    <reaction evidence="5 8">
        <text>a 2'-deoxycytidine in DNA + S-adenosyl-L-methionine = a 5-methyl-2'-deoxycytidine in DNA + S-adenosyl-L-homocysteine + H(+)</text>
        <dbReference type="Rhea" id="RHEA:13681"/>
        <dbReference type="Rhea" id="RHEA-COMP:11369"/>
        <dbReference type="Rhea" id="RHEA-COMP:11370"/>
        <dbReference type="ChEBI" id="CHEBI:15378"/>
        <dbReference type="ChEBI" id="CHEBI:57856"/>
        <dbReference type="ChEBI" id="CHEBI:59789"/>
        <dbReference type="ChEBI" id="CHEBI:85452"/>
        <dbReference type="ChEBI" id="CHEBI:85454"/>
        <dbReference type="EC" id="2.1.1.37"/>
    </reaction>
</comment>
<dbReference type="InterPro" id="IPR050390">
    <property type="entry name" value="C5-Methyltransferase"/>
</dbReference>
<dbReference type="Gene3D" id="3.40.50.150">
    <property type="entry name" value="Vaccinia Virus protein VP39"/>
    <property type="match status" value="1"/>
</dbReference>
<keyword evidence="4" id="KW-0680">Restriction system</keyword>
<dbReference type="Proteomes" id="UP000640509">
    <property type="component" value="Unassembled WGS sequence"/>
</dbReference>